<organism evidence="8 9">
    <name type="scientific">Lyophyllum shimeji</name>
    <name type="common">Hon-shimeji</name>
    <name type="synonym">Tricholoma shimeji</name>
    <dbReference type="NCBI Taxonomy" id="47721"/>
    <lineage>
        <taxon>Eukaryota</taxon>
        <taxon>Fungi</taxon>
        <taxon>Dikarya</taxon>
        <taxon>Basidiomycota</taxon>
        <taxon>Agaricomycotina</taxon>
        <taxon>Agaricomycetes</taxon>
        <taxon>Agaricomycetidae</taxon>
        <taxon>Agaricales</taxon>
        <taxon>Tricholomatineae</taxon>
        <taxon>Lyophyllaceae</taxon>
        <taxon>Lyophyllum</taxon>
    </lineage>
</organism>
<dbReference type="EMBL" id="BRPK01000005">
    <property type="protein sequence ID" value="GLB38451.1"/>
    <property type="molecule type" value="Genomic_DNA"/>
</dbReference>
<reference evidence="8" key="1">
    <citation type="submission" date="2022-07" db="EMBL/GenBank/DDBJ databases">
        <title>The genome of Lyophyllum shimeji provides insight into the initial evolution of ectomycorrhizal fungal genome.</title>
        <authorList>
            <person name="Kobayashi Y."/>
            <person name="Shibata T."/>
            <person name="Hirakawa H."/>
            <person name="Shigenobu S."/>
            <person name="Nishiyama T."/>
            <person name="Yamada A."/>
            <person name="Hasebe M."/>
            <person name="Kawaguchi M."/>
        </authorList>
    </citation>
    <scope>NUCLEOTIDE SEQUENCE</scope>
    <source>
        <strain evidence="8">AT787</strain>
    </source>
</reference>
<dbReference type="GO" id="GO:0006351">
    <property type="term" value="P:DNA-templated transcription"/>
    <property type="evidence" value="ECO:0007669"/>
    <property type="project" value="InterPro"/>
</dbReference>
<feature type="compositionally biased region" description="Polar residues" evidence="6">
    <location>
        <begin position="21"/>
        <end position="31"/>
    </location>
</feature>
<feature type="region of interest" description="Disordered" evidence="6">
    <location>
        <begin position="688"/>
        <end position="724"/>
    </location>
</feature>
<dbReference type="Pfam" id="PF04082">
    <property type="entry name" value="Fungal_trans"/>
    <property type="match status" value="1"/>
</dbReference>
<evidence type="ECO:0000313" key="8">
    <source>
        <dbReference type="EMBL" id="GLB38451.1"/>
    </source>
</evidence>
<protein>
    <submittedName>
        <fullName evidence="8">GAL4-like Zn(II)2Cys6 (Or C6 zinc) binuclear cluster DNA-binding domain</fullName>
    </submittedName>
</protein>
<dbReference type="PANTHER" id="PTHR47338:SF5">
    <property type="entry name" value="ZN(II)2CYS6 TRANSCRIPTION FACTOR (EUROFUNG)"/>
    <property type="match status" value="1"/>
</dbReference>
<dbReference type="InterPro" id="IPR036864">
    <property type="entry name" value="Zn2-C6_fun-type_DNA-bd_sf"/>
</dbReference>
<dbReference type="Pfam" id="PF00172">
    <property type="entry name" value="Zn_clus"/>
    <property type="match status" value="1"/>
</dbReference>
<dbReference type="GO" id="GO:0005634">
    <property type="term" value="C:nucleus"/>
    <property type="evidence" value="ECO:0007669"/>
    <property type="project" value="UniProtKB-SubCell"/>
</dbReference>
<evidence type="ECO:0000256" key="1">
    <source>
        <dbReference type="ARBA" id="ARBA00004123"/>
    </source>
</evidence>
<feature type="domain" description="Zn(2)-C6 fungal-type" evidence="7">
    <location>
        <begin position="47"/>
        <end position="79"/>
    </location>
</feature>
<keyword evidence="4" id="KW-0804">Transcription</keyword>
<keyword evidence="9" id="KW-1185">Reference proteome</keyword>
<dbReference type="GO" id="GO:0003677">
    <property type="term" value="F:DNA binding"/>
    <property type="evidence" value="ECO:0007669"/>
    <property type="project" value="UniProtKB-KW"/>
</dbReference>
<evidence type="ECO:0000256" key="6">
    <source>
        <dbReference type="SAM" id="MobiDB-lite"/>
    </source>
</evidence>
<dbReference type="SUPFAM" id="SSF57701">
    <property type="entry name" value="Zn2/Cys6 DNA-binding domain"/>
    <property type="match status" value="1"/>
</dbReference>
<dbReference type="CDD" id="cd12148">
    <property type="entry name" value="fungal_TF_MHR"/>
    <property type="match status" value="1"/>
</dbReference>
<dbReference type="InterPro" id="IPR050815">
    <property type="entry name" value="TF_fung"/>
</dbReference>
<evidence type="ECO:0000313" key="9">
    <source>
        <dbReference type="Proteomes" id="UP001063166"/>
    </source>
</evidence>
<keyword evidence="5" id="KW-0539">Nucleus</keyword>
<dbReference type="SMART" id="SM00066">
    <property type="entry name" value="GAL4"/>
    <property type="match status" value="1"/>
</dbReference>
<dbReference type="PROSITE" id="PS50048">
    <property type="entry name" value="ZN2_CY6_FUNGAL_2"/>
    <property type="match status" value="1"/>
</dbReference>
<feature type="region of interest" description="Disordered" evidence="6">
    <location>
        <begin position="86"/>
        <end position="105"/>
    </location>
</feature>
<evidence type="ECO:0000256" key="5">
    <source>
        <dbReference type="ARBA" id="ARBA00023242"/>
    </source>
</evidence>
<dbReference type="InterPro" id="IPR001138">
    <property type="entry name" value="Zn2Cys6_DnaBD"/>
</dbReference>
<dbReference type="Proteomes" id="UP001063166">
    <property type="component" value="Unassembled WGS sequence"/>
</dbReference>
<dbReference type="PANTHER" id="PTHR47338">
    <property type="entry name" value="ZN(II)2CYS6 TRANSCRIPTION FACTOR (EUROFUNG)-RELATED"/>
    <property type="match status" value="1"/>
</dbReference>
<dbReference type="GO" id="GO:0000981">
    <property type="term" value="F:DNA-binding transcription factor activity, RNA polymerase II-specific"/>
    <property type="evidence" value="ECO:0007669"/>
    <property type="project" value="InterPro"/>
</dbReference>
<dbReference type="GO" id="GO:0008270">
    <property type="term" value="F:zinc ion binding"/>
    <property type="evidence" value="ECO:0007669"/>
    <property type="project" value="InterPro"/>
</dbReference>
<feature type="region of interest" description="Disordered" evidence="6">
    <location>
        <begin position="1"/>
        <end position="43"/>
    </location>
</feature>
<proteinExistence type="predicted"/>
<comment type="subcellular location">
    <subcellularLocation>
        <location evidence="1">Nucleus</location>
    </subcellularLocation>
</comment>
<keyword evidence="8" id="KW-0238">DNA-binding</keyword>
<evidence type="ECO:0000256" key="4">
    <source>
        <dbReference type="ARBA" id="ARBA00023163"/>
    </source>
</evidence>
<evidence type="ECO:0000259" key="7">
    <source>
        <dbReference type="PROSITE" id="PS50048"/>
    </source>
</evidence>
<dbReference type="AlphaFoldDB" id="A0A9P3PML9"/>
<keyword evidence="2" id="KW-0479">Metal-binding</keyword>
<dbReference type="CDD" id="cd00067">
    <property type="entry name" value="GAL4"/>
    <property type="match status" value="1"/>
</dbReference>
<evidence type="ECO:0000256" key="2">
    <source>
        <dbReference type="ARBA" id="ARBA00022723"/>
    </source>
</evidence>
<sequence>MQHDLQNTPDSPPSSSPSGFVLTSQSMQNQIHEYAKALPPPRKQNTACDACRARKVKCNRLPGQEKCQHCLSKNYPCTHYVQQATSEKKRNASLNRRPRNTSSAAGTKYAVTVLDSSGQPSAVLGRFAEPPSPSASSLAASMVSSSISDNGPVSAPANHSNQHLPLGVRYGFHPHITLTTPTRELLSYIFAPPDPTDDPISFTPTHGRKPSPYDRWGDQAFRLEHDGFKAEYCINHICSPTHLPRCQVCFSTDSILVDRFTLDLVEVFFQIVHTRIPLLNPAQFRDRLQLSPSASAENKEPLHPALVATVLAWGTKFSEHPLLVADRRRLGGQSLLAKTLIDRARDLAEALKVHRIPKTDHVVIGLLIEPLQSQIADDPTGFRGFWLTAATRHLLDLQINHKSTLSSIADPETRGTMVFAWWMACICDAYASAYYRRKPVLDDEDYDIDFYTIDPVNAESVDALGGPLSSPREQLEFLGYYRAAHSLARTARNMSSLWKPQTDSEGITFDTLCTFTAALGEWREKYLSLVGVPSNFKGDWDFVSAVSSCASDATYHVMWIILFNALDDFGVREINNRTIEANNARVEGVKRKVLEEAVHGALRIAGLAAVLTSNGYLRLDPAVMHVSCIQAGTLLARLGRPEVKSCIDGLEQYSHSYEEAGEQALEMGRIYNQALAGEPQFSHMGMAVPTRTTPEGTSGDDQDTEMQDARGQRGYANPYSSAYE</sequence>
<dbReference type="Gene3D" id="4.10.240.10">
    <property type="entry name" value="Zn(2)-C6 fungal-type DNA-binding domain"/>
    <property type="match status" value="1"/>
</dbReference>
<gene>
    <name evidence="8" type="ORF">LshimejAT787_0503160</name>
</gene>
<dbReference type="PROSITE" id="PS00463">
    <property type="entry name" value="ZN2_CY6_FUNGAL_1"/>
    <property type="match status" value="1"/>
</dbReference>
<dbReference type="InterPro" id="IPR007219">
    <property type="entry name" value="XnlR_reg_dom"/>
</dbReference>
<evidence type="ECO:0000256" key="3">
    <source>
        <dbReference type="ARBA" id="ARBA00023015"/>
    </source>
</evidence>
<keyword evidence="3" id="KW-0805">Transcription regulation</keyword>
<comment type="caution">
    <text evidence="8">The sequence shown here is derived from an EMBL/GenBank/DDBJ whole genome shotgun (WGS) entry which is preliminary data.</text>
</comment>
<accession>A0A9P3PML9</accession>
<dbReference type="OrthoDB" id="2534600at2759"/>
<name>A0A9P3PML9_LYOSH</name>